<evidence type="ECO:0000256" key="7">
    <source>
        <dbReference type="RuleBase" id="RU003346"/>
    </source>
</evidence>
<keyword evidence="4 9" id="KW-0812">Transmembrane</keyword>
<reference evidence="11 12" key="1">
    <citation type="submission" date="2024-01" db="EMBL/GenBank/DDBJ databases">
        <authorList>
            <person name="Allen C."/>
            <person name="Tagirdzhanova G."/>
        </authorList>
    </citation>
    <scope>NUCLEOTIDE SEQUENCE [LARGE SCALE GENOMIC DNA]</scope>
</reference>
<evidence type="ECO:0000256" key="2">
    <source>
        <dbReference type="ARBA" id="ARBA00010992"/>
    </source>
</evidence>
<dbReference type="InterPro" id="IPR003663">
    <property type="entry name" value="Sugar/inositol_transpt"/>
</dbReference>
<dbReference type="PROSITE" id="PS50850">
    <property type="entry name" value="MFS"/>
    <property type="match status" value="1"/>
</dbReference>
<evidence type="ECO:0000256" key="6">
    <source>
        <dbReference type="ARBA" id="ARBA00023136"/>
    </source>
</evidence>
<sequence length="531" mass="58255">MFKKHLENFKSLNGYLVFCILVYLQGALLFGIDTGSFGSLQALPSFLRQFGVKNAAGTYALPTKRQSLMNSIPWIGKFVGCFTVEPLIERVGYRNSIIVAAIVQIVALIIEMTAKSWQQFTIGRNFAYLAVGMVENLVPAYCAEVSPTDVRGLLAGSITFVNACGNLWGSGMSRAFVNETGKRGWLIPCGMQLIPPTIILALVAFTVESPRWLLTKGRKEKALRNMEKLRQRKDVDSGFVAAEIDAIEEAIQLGYADENQGSWWTLFTDPTNYGRRAWIVASLFIFQQTNGNQFVNSYGPTFYKQVGYGNASFTYATVGQALTIVGTFGGLILTDYTGRRPLMIYGGFMCGILLSIGAAVGDVAHKNISETRLVIATFLLLSVFTKISASNNAFLIGSEIGGTRMRKKIMAFGTANDVLAAFLVTFVTPYLLANPGPNMGPNIGWIFAAAGYLSGFFGVFFTPELAGRTLEEVDEMFEAKIWAWQFKNFKTTGVGRRLGELERHNEEALKAQKQATSKHVDAPVEGAETVV</sequence>
<comment type="caution">
    <text evidence="11">The sequence shown here is derived from an EMBL/GenBank/DDBJ whole genome shotgun (WGS) entry which is preliminary data.</text>
</comment>
<feature type="transmembrane region" description="Helical" evidence="9">
    <location>
        <begin position="443"/>
        <end position="461"/>
    </location>
</feature>
<evidence type="ECO:0000313" key="11">
    <source>
        <dbReference type="EMBL" id="CAK7214513.1"/>
    </source>
</evidence>
<evidence type="ECO:0000313" key="12">
    <source>
        <dbReference type="Proteomes" id="UP001642482"/>
    </source>
</evidence>
<dbReference type="SUPFAM" id="SSF103473">
    <property type="entry name" value="MFS general substrate transporter"/>
    <property type="match status" value="1"/>
</dbReference>
<keyword evidence="12" id="KW-1185">Reference proteome</keyword>
<evidence type="ECO:0000259" key="10">
    <source>
        <dbReference type="PROSITE" id="PS50850"/>
    </source>
</evidence>
<feature type="transmembrane region" description="Helical" evidence="9">
    <location>
        <begin position="185"/>
        <end position="207"/>
    </location>
</feature>
<feature type="transmembrane region" description="Helical" evidence="9">
    <location>
        <begin position="373"/>
        <end position="397"/>
    </location>
</feature>
<dbReference type="InterPro" id="IPR020846">
    <property type="entry name" value="MFS_dom"/>
</dbReference>
<dbReference type="InterPro" id="IPR050360">
    <property type="entry name" value="MFS_Sugar_Transporters"/>
</dbReference>
<keyword evidence="3 7" id="KW-0813">Transport</keyword>
<keyword evidence="5 9" id="KW-1133">Transmembrane helix</keyword>
<feature type="transmembrane region" description="Helical" evidence="9">
    <location>
        <begin position="342"/>
        <end position="361"/>
    </location>
</feature>
<proteinExistence type="inferred from homology"/>
<comment type="similarity">
    <text evidence="2 7">Belongs to the major facilitator superfamily. Sugar transporter (TC 2.A.1.1) family.</text>
</comment>
<protein>
    <recommendedName>
        <fullName evidence="10">Major facilitator superfamily (MFS) profile domain-containing protein</fullName>
    </recommendedName>
</protein>
<evidence type="ECO:0000256" key="9">
    <source>
        <dbReference type="SAM" id="Phobius"/>
    </source>
</evidence>
<dbReference type="PANTHER" id="PTHR48022:SF77">
    <property type="entry name" value="MAJOR FACILITATOR SUPERFAMILY (MFS) PROFILE DOMAIN-CONTAINING PROTEIN"/>
    <property type="match status" value="1"/>
</dbReference>
<gene>
    <name evidence="11" type="ORF">SEUCBS140593_002207</name>
</gene>
<organism evidence="11 12">
    <name type="scientific">Sporothrix eucalyptigena</name>
    <dbReference type="NCBI Taxonomy" id="1812306"/>
    <lineage>
        <taxon>Eukaryota</taxon>
        <taxon>Fungi</taxon>
        <taxon>Dikarya</taxon>
        <taxon>Ascomycota</taxon>
        <taxon>Pezizomycotina</taxon>
        <taxon>Sordariomycetes</taxon>
        <taxon>Sordariomycetidae</taxon>
        <taxon>Ophiostomatales</taxon>
        <taxon>Ophiostomataceae</taxon>
        <taxon>Sporothrix</taxon>
    </lineage>
</organism>
<dbReference type="EMBL" id="CAWUHD010000014">
    <property type="protein sequence ID" value="CAK7214513.1"/>
    <property type="molecule type" value="Genomic_DNA"/>
</dbReference>
<evidence type="ECO:0000256" key="1">
    <source>
        <dbReference type="ARBA" id="ARBA00004141"/>
    </source>
</evidence>
<feature type="region of interest" description="Disordered" evidence="8">
    <location>
        <begin position="508"/>
        <end position="531"/>
    </location>
</feature>
<evidence type="ECO:0000256" key="5">
    <source>
        <dbReference type="ARBA" id="ARBA00022989"/>
    </source>
</evidence>
<feature type="transmembrane region" description="Helical" evidence="9">
    <location>
        <begin position="409"/>
        <end position="431"/>
    </location>
</feature>
<dbReference type="InterPro" id="IPR005828">
    <property type="entry name" value="MFS_sugar_transport-like"/>
</dbReference>
<dbReference type="Proteomes" id="UP001642482">
    <property type="component" value="Unassembled WGS sequence"/>
</dbReference>
<dbReference type="InterPro" id="IPR036259">
    <property type="entry name" value="MFS_trans_sf"/>
</dbReference>
<comment type="subcellular location">
    <subcellularLocation>
        <location evidence="1">Membrane</location>
        <topology evidence="1">Multi-pass membrane protein</topology>
    </subcellularLocation>
</comment>
<evidence type="ECO:0000256" key="8">
    <source>
        <dbReference type="SAM" id="MobiDB-lite"/>
    </source>
</evidence>
<dbReference type="Pfam" id="PF00083">
    <property type="entry name" value="Sugar_tr"/>
    <property type="match status" value="1"/>
</dbReference>
<dbReference type="PANTHER" id="PTHR48022">
    <property type="entry name" value="PLASTIDIC GLUCOSE TRANSPORTER 4"/>
    <property type="match status" value="1"/>
</dbReference>
<feature type="domain" description="Major facilitator superfamily (MFS) profile" evidence="10">
    <location>
        <begin position="19"/>
        <end position="466"/>
    </location>
</feature>
<feature type="transmembrane region" description="Helical" evidence="9">
    <location>
        <begin position="313"/>
        <end position="333"/>
    </location>
</feature>
<dbReference type="NCBIfam" id="TIGR00879">
    <property type="entry name" value="SP"/>
    <property type="match status" value="1"/>
</dbReference>
<dbReference type="Gene3D" id="1.20.1250.20">
    <property type="entry name" value="MFS general substrate transporter like domains"/>
    <property type="match status" value="1"/>
</dbReference>
<feature type="transmembrane region" description="Helical" evidence="9">
    <location>
        <begin position="12"/>
        <end position="32"/>
    </location>
</feature>
<evidence type="ECO:0000256" key="4">
    <source>
        <dbReference type="ARBA" id="ARBA00022692"/>
    </source>
</evidence>
<accession>A0ABP0B4L1</accession>
<evidence type="ECO:0000256" key="3">
    <source>
        <dbReference type="ARBA" id="ARBA00022448"/>
    </source>
</evidence>
<keyword evidence="6 9" id="KW-0472">Membrane</keyword>
<name>A0ABP0B4L1_9PEZI</name>
<feature type="transmembrane region" description="Helical" evidence="9">
    <location>
        <begin position="96"/>
        <end position="114"/>
    </location>
</feature>